<dbReference type="InterPro" id="IPR036890">
    <property type="entry name" value="HATPase_C_sf"/>
</dbReference>
<evidence type="ECO:0000313" key="10">
    <source>
        <dbReference type="EMBL" id="MFD1001481.1"/>
    </source>
</evidence>
<dbReference type="PROSITE" id="PS50109">
    <property type="entry name" value="HIS_KIN"/>
    <property type="match status" value="1"/>
</dbReference>
<feature type="domain" description="PAC" evidence="9">
    <location>
        <begin position="227"/>
        <end position="278"/>
    </location>
</feature>
<dbReference type="InterPro" id="IPR036097">
    <property type="entry name" value="HisK_dim/P_sf"/>
</dbReference>
<gene>
    <name evidence="10" type="ORF">ACFQ21_19285</name>
</gene>
<accession>A0ABW3K6N7</accession>
<dbReference type="EMBL" id="JBHTKA010000007">
    <property type="protein sequence ID" value="MFD1001481.1"/>
    <property type="molecule type" value="Genomic_DNA"/>
</dbReference>
<dbReference type="InterPro" id="IPR000700">
    <property type="entry name" value="PAS-assoc_C"/>
</dbReference>
<dbReference type="InterPro" id="IPR035965">
    <property type="entry name" value="PAS-like_dom_sf"/>
</dbReference>
<evidence type="ECO:0000256" key="1">
    <source>
        <dbReference type="ARBA" id="ARBA00000085"/>
    </source>
</evidence>
<dbReference type="InterPro" id="IPR013655">
    <property type="entry name" value="PAS_fold_3"/>
</dbReference>
<evidence type="ECO:0000259" key="7">
    <source>
        <dbReference type="PROSITE" id="PS50109"/>
    </source>
</evidence>
<dbReference type="SMART" id="SM00086">
    <property type="entry name" value="PAC"/>
    <property type="match status" value="4"/>
</dbReference>
<evidence type="ECO:0000256" key="4">
    <source>
        <dbReference type="ARBA" id="ARBA00022679"/>
    </source>
</evidence>
<dbReference type="SMART" id="SM00091">
    <property type="entry name" value="PAS"/>
    <property type="match status" value="4"/>
</dbReference>
<organism evidence="10 11">
    <name type="scientific">Ohtaekwangia kribbensis</name>
    <dbReference type="NCBI Taxonomy" id="688913"/>
    <lineage>
        <taxon>Bacteria</taxon>
        <taxon>Pseudomonadati</taxon>
        <taxon>Bacteroidota</taxon>
        <taxon>Cytophagia</taxon>
        <taxon>Cytophagales</taxon>
        <taxon>Fulvivirgaceae</taxon>
        <taxon>Ohtaekwangia</taxon>
    </lineage>
</organism>
<reference evidence="11" key="1">
    <citation type="journal article" date="2019" name="Int. J. Syst. Evol. Microbiol.">
        <title>The Global Catalogue of Microorganisms (GCM) 10K type strain sequencing project: providing services to taxonomists for standard genome sequencing and annotation.</title>
        <authorList>
            <consortium name="The Broad Institute Genomics Platform"/>
            <consortium name="The Broad Institute Genome Sequencing Center for Infectious Disease"/>
            <person name="Wu L."/>
            <person name="Ma J."/>
        </authorList>
    </citation>
    <scope>NUCLEOTIDE SEQUENCE [LARGE SCALE GENOMIC DNA]</scope>
    <source>
        <strain evidence="11">CCUG 58938</strain>
    </source>
</reference>
<evidence type="ECO:0000259" key="8">
    <source>
        <dbReference type="PROSITE" id="PS50112"/>
    </source>
</evidence>
<dbReference type="Pfam" id="PF08447">
    <property type="entry name" value="PAS_3"/>
    <property type="match status" value="1"/>
</dbReference>
<protein>
    <recommendedName>
        <fullName evidence="2">histidine kinase</fullName>
        <ecNumber evidence="2">2.7.13.3</ecNumber>
    </recommendedName>
</protein>
<dbReference type="Gene3D" id="1.10.287.130">
    <property type="match status" value="1"/>
</dbReference>
<dbReference type="SUPFAM" id="SSF55874">
    <property type="entry name" value="ATPase domain of HSP90 chaperone/DNA topoisomerase II/histidine kinase"/>
    <property type="match status" value="1"/>
</dbReference>
<dbReference type="Pfam" id="PF00512">
    <property type="entry name" value="HisKA"/>
    <property type="match status" value="1"/>
</dbReference>
<evidence type="ECO:0000313" key="11">
    <source>
        <dbReference type="Proteomes" id="UP001597112"/>
    </source>
</evidence>
<dbReference type="SUPFAM" id="SSF47384">
    <property type="entry name" value="Homodimeric domain of signal transducing histidine kinase"/>
    <property type="match status" value="1"/>
</dbReference>
<feature type="domain" description="PAS" evidence="8">
    <location>
        <begin position="279"/>
        <end position="319"/>
    </location>
</feature>
<keyword evidence="11" id="KW-1185">Reference proteome</keyword>
<dbReference type="SMART" id="SM00388">
    <property type="entry name" value="HisKA"/>
    <property type="match status" value="1"/>
</dbReference>
<dbReference type="InterPro" id="IPR003661">
    <property type="entry name" value="HisK_dim/P_dom"/>
</dbReference>
<feature type="domain" description="PAC" evidence="9">
    <location>
        <begin position="482"/>
        <end position="534"/>
    </location>
</feature>
<dbReference type="InterPro" id="IPR052162">
    <property type="entry name" value="Sensor_kinase/Photoreceptor"/>
</dbReference>
<comment type="caution">
    <text evidence="10">The sequence shown here is derived from an EMBL/GenBank/DDBJ whole genome shotgun (WGS) entry which is preliminary data.</text>
</comment>
<name>A0ABW3K6N7_9BACT</name>
<evidence type="ECO:0000256" key="5">
    <source>
        <dbReference type="ARBA" id="ARBA00022777"/>
    </source>
</evidence>
<dbReference type="InterPro" id="IPR001610">
    <property type="entry name" value="PAC"/>
</dbReference>
<evidence type="ECO:0000256" key="2">
    <source>
        <dbReference type="ARBA" id="ARBA00012438"/>
    </source>
</evidence>
<dbReference type="CDD" id="cd00082">
    <property type="entry name" value="HisKA"/>
    <property type="match status" value="1"/>
</dbReference>
<evidence type="ECO:0000256" key="3">
    <source>
        <dbReference type="ARBA" id="ARBA00022553"/>
    </source>
</evidence>
<dbReference type="Pfam" id="PF13426">
    <property type="entry name" value="PAS_9"/>
    <property type="match status" value="2"/>
</dbReference>
<dbReference type="PROSITE" id="PS50112">
    <property type="entry name" value="PAS"/>
    <property type="match status" value="2"/>
</dbReference>
<keyword evidence="3" id="KW-0597">Phosphoprotein</keyword>
<dbReference type="InterPro" id="IPR000014">
    <property type="entry name" value="PAS"/>
</dbReference>
<dbReference type="Gene3D" id="3.30.565.10">
    <property type="entry name" value="Histidine kinase-like ATPase, C-terminal domain"/>
    <property type="match status" value="1"/>
</dbReference>
<dbReference type="Pfam" id="PF08448">
    <property type="entry name" value="PAS_4"/>
    <property type="match status" value="1"/>
</dbReference>
<dbReference type="InterPro" id="IPR004358">
    <property type="entry name" value="Sig_transdc_His_kin-like_C"/>
</dbReference>
<proteinExistence type="predicted"/>
<dbReference type="PROSITE" id="PS50113">
    <property type="entry name" value="PAC"/>
    <property type="match status" value="4"/>
</dbReference>
<dbReference type="SMART" id="SM00387">
    <property type="entry name" value="HATPase_c"/>
    <property type="match status" value="1"/>
</dbReference>
<feature type="domain" description="Histidine kinase" evidence="7">
    <location>
        <begin position="563"/>
        <end position="787"/>
    </location>
</feature>
<dbReference type="PANTHER" id="PTHR43304">
    <property type="entry name" value="PHYTOCHROME-LIKE PROTEIN CPH1"/>
    <property type="match status" value="1"/>
</dbReference>
<dbReference type="Pfam" id="PF02518">
    <property type="entry name" value="HATPase_c"/>
    <property type="match status" value="1"/>
</dbReference>
<dbReference type="Gene3D" id="3.30.450.20">
    <property type="entry name" value="PAS domain"/>
    <property type="match status" value="4"/>
</dbReference>
<dbReference type="CDD" id="cd00130">
    <property type="entry name" value="PAS"/>
    <property type="match status" value="3"/>
</dbReference>
<dbReference type="NCBIfam" id="TIGR00229">
    <property type="entry name" value="sensory_box"/>
    <property type="match status" value="3"/>
</dbReference>
<feature type="coiled-coil region" evidence="6">
    <location>
        <begin position="529"/>
        <end position="563"/>
    </location>
</feature>
<comment type="catalytic activity">
    <reaction evidence="1">
        <text>ATP + protein L-histidine = ADP + protein N-phospho-L-histidine.</text>
        <dbReference type="EC" id="2.7.13.3"/>
    </reaction>
</comment>
<dbReference type="Proteomes" id="UP001597112">
    <property type="component" value="Unassembled WGS sequence"/>
</dbReference>
<dbReference type="SUPFAM" id="SSF55785">
    <property type="entry name" value="PYP-like sensor domain (PAS domain)"/>
    <property type="match status" value="4"/>
</dbReference>
<feature type="domain" description="PAC" evidence="9">
    <location>
        <begin position="105"/>
        <end position="157"/>
    </location>
</feature>
<dbReference type="InterPro" id="IPR003594">
    <property type="entry name" value="HATPase_dom"/>
</dbReference>
<dbReference type="PANTHER" id="PTHR43304:SF1">
    <property type="entry name" value="PAC DOMAIN-CONTAINING PROTEIN"/>
    <property type="match status" value="1"/>
</dbReference>
<keyword evidence="6" id="KW-0175">Coiled coil</keyword>
<sequence length="787" mass="90029">MKTENLTDFSKISLSTDVALDAEDDSFKNYDLLEVLPWGAYICDAAGIIRKYNQKAVELWGQTPGALQNEARFSGAYRLYSAEGIYIPHHKSSVASCLQSGIAIEDHQFYIERPDHSQLFVQASITPLKNTHGDITGAVTCFHAIGEPKRSKSELQRQDFQDYVDNVAIGIHWVDANGIIAWANTTELEMLGYTRDEYIGHHITEFHVDNDKITDILNRLCNQETLTQYEASLRCKDGSIKIVSINSNVLWENGRFIHTRCFTTDITEQKRSLLALEESEKRHRQLIESLPASVYTCDSTGVITSFNESSVKLWGRKPQLGTDLWCGSLKMYSLDGELLSPDSCPMAIALQEGKPVYGKEIVIERPDGTRRHVLPHPTPFLDASGKVVEAVNMLVDITELRNTELALQISEDRFRQAADSTPVLFWMAESNGNRSFFNRAWQEFTGKIYPATESDWKRSIHTQDISQYLMIYSRAFDKREEYKIEYRLRRNDGIYRWILEHGIPWYTSDGTFEGYLGSCVDIEEKKMMTDALEKEVEKRTRQLKQANHKLQRYNEQLEQFTYAASHDMKEPLRKIFFFNNYLYESLKDLKPKEKDFLERSVTATKRMQILIDDLLVYATTASTIPNLEWVSLDKVVKDVVDAHEVTIEDKNAHIKFDVLPEILGVPFQINQLFDNIIGNALKYSHQQRAPHIVISYESIPGSALDMDEADVHTLYHKITITDNGIGFKPEYATQVFNLFHRLHGRSEYSGSGIGLAICKKIIQNHQGFITATGRVNEGASFEIYLPR</sequence>
<dbReference type="RefSeq" id="WP_377581352.1">
    <property type="nucleotide sequence ID" value="NZ_JBHTKA010000007.1"/>
</dbReference>
<keyword evidence="4" id="KW-0808">Transferase</keyword>
<dbReference type="InterPro" id="IPR005467">
    <property type="entry name" value="His_kinase_dom"/>
</dbReference>
<feature type="domain" description="PAS" evidence="8">
    <location>
        <begin position="156"/>
        <end position="206"/>
    </location>
</feature>
<feature type="domain" description="PAC" evidence="9">
    <location>
        <begin position="357"/>
        <end position="409"/>
    </location>
</feature>
<dbReference type="EC" id="2.7.13.3" evidence="2"/>
<keyword evidence="5" id="KW-0418">Kinase</keyword>
<dbReference type="PRINTS" id="PR00344">
    <property type="entry name" value="BCTRLSENSOR"/>
</dbReference>
<evidence type="ECO:0000259" key="9">
    <source>
        <dbReference type="PROSITE" id="PS50113"/>
    </source>
</evidence>
<evidence type="ECO:0000256" key="6">
    <source>
        <dbReference type="SAM" id="Coils"/>
    </source>
</evidence>
<dbReference type="InterPro" id="IPR013656">
    <property type="entry name" value="PAS_4"/>
</dbReference>